<proteinExistence type="predicted"/>
<dbReference type="RefSeq" id="WP_120274344.1">
    <property type="nucleotide sequence ID" value="NZ_RAPN01000002.1"/>
</dbReference>
<accession>A0A419VY50</accession>
<evidence type="ECO:0008006" key="3">
    <source>
        <dbReference type="Google" id="ProtNLM"/>
    </source>
</evidence>
<dbReference type="EMBL" id="RAPN01000002">
    <property type="protein sequence ID" value="RKD88157.1"/>
    <property type="molecule type" value="Genomic_DNA"/>
</dbReference>
<dbReference type="Proteomes" id="UP000283387">
    <property type="component" value="Unassembled WGS sequence"/>
</dbReference>
<protein>
    <recommendedName>
        <fullName evidence="3">TonB-dependent receptor-like protein</fullName>
    </recommendedName>
</protein>
<reference evidence="1 2" key="1">
    <citation type="submission" date="2018-09" db="EMBL/GenBank/DDBJ databases">
        <title>Genomic Encyclopedia of Archaeal and Bacterial Type Strains, Phase II (KMG-II): from individual species to whole genera.</title>
        <authorList>
            <person name="Goeker M."/>
        </authorList>
    </citation>
    <scope>NUCLEOTIDE SEQUENCE [LARGE SCALE GENOMIC DNA]</scope>
    <source>
        <strain evidence="1 2">DSM 27148</strain>
    </source>
</reference>
<evidence type="ECO:0000313" key="2">
    <source>
        <dbReference type="Proteomes" id="UP000283387"/>
    </source>
</evidence>
<sequence>MKNKIDRWFILVLIVVLFYSCLNKKEPNATIDNEQFVENIVQKFIENGNVKSNPLVILDGVPYNYDILIKEKKLEQYKDSVITISSLDFEVGKILYGDRAKNGVIIISSKDK</sequence>
<name>A0A419VY50_9BACT</name>
<comment type="caution">
    <text evidence="1">The sequence shown here is derived from an EMBL/GenBank/DDBJ whole genome shotgun (WGS) entry which is preliminary data.</text>
</comment>
<keyword evidence="2" id="KW-1185">Reference proteome</keyword>
<dbReference type="OrthoDB" id="9814002at2"/>
<dbReference type="PROSITE" id="PS51257">
    <property type="entry name" value="PROKAR_LIPOPROTEIN"/>
    <property type="match status" value="1"/>
</dbReference>
<dbReference type="AlphaFoldDB" id="A0A419VY50"/>
<gene>
    <name evidence="1" type="ORF">BC643_3300</name>
</gene>
<evidence type="ECO:0000313" key="1">
    <source>
        <dbReference type="EMBL" id="RKD88157.1"/>
    </source>
</evidence>
<organism evidence="1 2">
    <name type="scientific">Mangrovibacterium diazotrophicum</name>
    <dbReference type="NCBI Taxonomy" id="1261403"/>
    <lineage>
        <taxon>Bacteria</taxon>
        <taxon>Pseudomonadati</taxon>
        <taxon>Bacteroidota</taxon>
        <taxon>Bacteroidia</taxon>
        <taxon>Marinilabiliales</taxon>
        <taxon>Prolixibacteraceae</taxon>
        <taxon>Mangrovibacterium</taxon>
    </lineage>
</organism>